<sequence>MSSFKFRRLAKLATGDDASEFVKYYDENHHLHLINLNVPVYYTADLIETRLSTEVEVRFWLYTKCNRHHFEELHVNLKKVKNYDSSKPLVVVTHGWLGSGYSNSTQMIKDAYLATRDVNVIIVDWKQPASYINYMTSALLTDSVAEEISDFVLALSKKFKLHGTDIHLIGHSLGAHVVGLTGIKLKYKKYIVDRVTGLDPARPFFEFPPLLSGITKDAANFVDIIHTNSGVLGYESSVGHADFYPNGGDAQPHCCSKSEMTDSCEHRCAFIYFKEAVYGRKYICTQCDSYPDYVAGFCYSNDEELLGLTRDTARGDYYITIMY</sequence>
<dbReference type="EMBL" id="CAKASE010000074">
    <property type="protein sequence ID" value="CAG9575731.1"/>
    <property type="molecule type" value="Genomic_DNA"/>
</dbReference>
<dbReference type="GO" id="GO:0016042">
    <property type="term" value="P:lipid catabolic process"/>
    <property type="evidence" value="ECO:0007669"/>
    <property type="project" value="TreeGrafter"/>
</dbReference>
<keyword evidence="7" id="KW-1185">Reference proteome</keyword>
<reference evidence="6" key="1">
    <citation type="submission" date="2021-09" db="EMBL/GenBank/DDBJ databases">
        <authorList>
            <person name="Martin H S."/>
        </authorList>
    </citation>
    <scope>NUCLEOTIDE SEQUENCE</scope>
</reference>
<evidence type="ECO:0000313" key="7">
    <source>
        <dbReference type="Proteomes" id="UP000789524"/>
    </source>
</evidence>
<organism evidence="6 7">
    <name type="scientific">Danaus chrysippus</name>
    <name type="common">African queen</name>
    <dbReference type="NCBI Taxonomy" id="151541"/>
    <lineage>
        <taxon>Eukaryota</taxon>
        <taxon>Metazoa</taxon>
        <taxon>Ecdysozoa</taxon>
        <taxon>Arthropoda</taxon>
        <taxon>Hexapoda</taxon>
        <taxon>Insecta</taxon>
        <taxon>Pterygota</taxon>
        <taxon>Neoptera</taxon>
        <taxon>Endopterygota</taxon>
        <taxon>Lepidoptera</taxon>
        <taxon>Glossata</taxon>
        <taxon>Ditrysia</taxon>
        <taxon>Papilionoidea</taxon>
        <taxon>Nymphalidae</taxon>
        <taxon>Danainae</taxon>
        <taxon>Danaini</taxon>
        <taxon>Danaina</taxon>
        <taxon>Danaus</taxon>
        <taxon>Anosia</taxon>
    </lineage>
</organism>
<name>A0A8J2W9D1_9NEOP</name>
<dbReference type="GO" id="GO:0005615">
    <property type="term" value="C:extracellular space"/>
    <property type="evidence" value="ECO:0007669"/>
    <property type="project" value="TreeGrafter"/>
</dbReference>
<comment type="caution">
    <text evidence="6">The sequence shown here is derived from an EMBL/GenBank/DDBJ whole genome shotgun (WGS) entry which is preliminary data.</text>
</comment>
<dbReference type="GO" id="GO:0016298">
    <property type="term" value="F:lipase activity"/>
    <property type="evidence" value="ECO:0007669"/>
    <property type="project" value="InterPro"/>
</dbReference>
<dbReference type="PANTHER" id="PTHR11610:SF173">
    <property type="entry name" value="LIPASE DOMAIN-CONTAINING PROTEIN-RELATED"/>
    <property type="match status" value="1"/>
</dbReference>
<dbReference type="PRINTS" id="PR00821">
    <property type="entry name" value="TAGLIPASE"/>
</dbReference>
<proteinExistence type="inferred from homology"/>
<comment type="subcellular location">
    <subcellularLocation>
        <location evidence="1">Secreted</location>
    </subcellularLocation>
</comment>
<dbReference type="Gene3D" id="3.40.50.1820">
    <property type="entry name" value="alpha/beta hydrolase"/>
    <property type="match status" value="1"/>
</dbReference>
<keyword evidence="3" id="KW-0964">Secreted</keyword>
<accession>A0A8J2W9D1</accession>
<protein>
    <submittedName>
        <fullName evidence="6">(African queen) hypothetical protein</fullName>
    </submittedName>
</protein>
<evidence type="ECO:0000256" key="3">
    <source>
        <dbReference type="ARBA" id="ARBA00022525"/>
    </source>
</evidence>
<dbReference type="Pfam" id="PF00151">
    <property type="entry name" value="Lipase"/>
    <property type="match status" value="1"/>
</dbReference>
<dbReference type="PANTHER" id="PTHR11610">
    <property type="entry name" value="LIPASE"/>
    <property type="match status" value="1"/>
</dbReference>
<dbReference type="AlphaFoldDB" id="A0A8J2W9D1"/>
<evidence type="ECO:0000256" key="1">
    <source>
        <dbReference type="ARBA" id="ARBA00004613"/>
    </source>
</evidence>
<dbReference type="Proteomes" id="UP000789524">
    <property type="component" value="Unassembled WGS sequence"/>
</dbReference>
<dbReference type="InterPro" id="IPR000734">
    <property type="entry name" value="TAG_lipase"/>
</dbReference>
<evidence type="ECO:0000313" key="6">
    <source>
        <dbReference type="EMBL" id="CAG9575731.1"/>
    </source>
</evidence>
<dbReference type="InterPro" id="IPR013818">
    <property type="entry name" value="Lipase"/>
</dbReference>
<comment type="similarity">
    <text evidence="2 4">Belongs to the AB hydrolase superfamily. Lipase family.</text>
</comment>
<gene>
    <name evidence="6" type="ORF">DCHRY22_LOCUS11575</name>
</gene>
<evidence type="ECO:0000256" key="2">
    <source>
        <dbReference type="ARBA" id="ARBA00010701"/>
    </source>
</evidence>
<dbReference type="GO" id="GO:0017171">
    <property type="term" value="F:serine hydrolase activity"/>
    <property type="evidence" value="ECO:0007669"/>
    <property type="project" value="TreeGrafter"/>
</dbReference>
<dbReference type="OrthoDB" id="199913at2759"/>
<dbReference type="SUPFAM" id="SSF53474">
    <property type="entry name" value="alpha/beta-Hydrolases"/>
    <property type="match status" value="1"/>
</dbReference>
<dbReference type="InterPro" id="IPR029058">
    <property type="entry name" value="AB_hydrolase_fold"/>
</dbReference>
<evidence type="ECO:0000256" key="4">
    <source>
        <dbReference type="RuleBase" id="RU004262"/>
    </source>
</evidence>
<feature type="domain" description="Lipase" evidence="5">
    <location>
        <begin position="51"/>
        <end position="304"/>
    </location>
</feature>
<evidence type="ECO:0000259" key="5">
    <source>
        <dbReference type="Pfam" id="PF00151"/>
    </source>
</evidence>